<evidence type="ECO:0000256" key="3">
    <source>
        <dbReference type="ARBA" id="ARBA00012421"/>
    </source>
</evidence>
<proteinExistence type="inferred from homology"/>
<dbReference type="PANTHER" id="PTHR43321:SF6">
    <property type="entry name" value="GLUTAMATE DECARBOXYLASE"/>
    <property type="match status" value="1"/>
</dbReference>
<gene>
    <name evidence="11" type="ORF">G7K_4306-t1</name>
</gene>
<name>A0A0E9NJW5_SAICN</name>
<dbReference type="OMA" id="ECRDKNM"/>
<comment type="similarity">
    <text evidence="2 8">Belongs to the group II decarboxylase family.</text>
</comment>
<dbReference type="GO" id="GO:0030170">
    <property type="term" value="F:pyridoxal phosphate binding"/>
    <property type="evidence" value="ECO:0007669"/>
    <property type="project" value="InterPro"/>
</dbReference>
<sequence>MGMRNLSDEPAALGGSHLGSCERASVISQLSVGWNDPRAIWRTPSPDMQGAVITDQPSTSTITMSGLSGIVSSDQNQQSSQDQKEHGRYFSSSSVYGSKFADAAINPFEMAEDELPADSAYRFVHDELALDGNPFLNLASFVTTYMEPQAEKLMLENLNKNFIDFEEYPATAEIESRCVNMLARLFNAPIKDNNSGEAVGVSTIGSSEAVMLAVLAAKRRWQHKRRAEGKSTEHPNIVMSSAVQVVWEKAARYLEVEEKYQNVTETRFVLDPKETVDAVDENTILICAILGSTYTGHYEDVAEIDRLLGEKNKKEGLDVGIHVDAASGGFVAPFVNPDLKWDFRLPNVISINASGHKYGLAYPGVGWALWRSKEYLPEDILFTINYLGSPQVSFTLNFSKSAVQVIAQYYQFLRLGKNGYRAIMQNLTDDADYFANTLEETGRFTILSERSGKGLPLVAFKLKEQTHYDEFDIASHLRSHGGWIVPAYTMAPSANNMKLLRVVFREDFTRHRVDLLFRDLKMVLETLDKTPKEVVQHMTETQKQGRHARKGRDGKRVHSHDKHSLQGKTGKTHGIC</sequence>
<evidence type="ECO:0000256" key="7">
    <source>
        <dbReference type="PIRSR" id="PIRSR602129-50"/>
    </source>
</evidence>
<dbReference type="STRING" id="698492.A0A0E9NJW5"/>
<dbReference type="Gene3D" id="3.90.1150.160">
    <property type="match status" value="1"/>
</dbReference>
<evidence type="ECO:0000256" key="1">
    <source>
        <dbReference type="ARBA" id="ARBA00001933"/>
    </source>
</evidence>
<dbReference type="Gene3D" id="3.40.640.10">
    <property type="entry name" value="Type I PLP-dependent aspartate aminotransferase-like (Major domain)"/>
    <property type="match status" value="1"/>
</dbReference>
<organism evidence="11 12">
    <name type="scientific">Saitoella complicata (strain BCRC 22490 / CBS 7301 / JCM 7358 / NBRC 10748 / NRRL Y-17804)</name>
    <dbReference type="NCBI Taxonomy" id="698492"/>
    <lineage>
        <taxon>Eukaryota</taxon>
        <taxon>Fungi</taxon>
        <taxon>Dikarya</taxon>
        <taxon>Ascomycota</taxon>
        <taxon>Taphrinomycotina</taxon>
        <taxon>Taphrinomycotina incertae sedis</taxon>
        <taxon>Saitoella</taxon>
    </lineage>
</organism>
<dbReference type="NCBIfam" id="TIGR01788">
    <property type="entry name" value="Glu-decarb-GAD"/>
    <property type="match status" value="1"/>
</dbReference>
<accession>A0A0E9NJW5</accession>
<evidence type="ECO:0000256" key="5">
    <source>
        <dbReference type="ARBA" id="ARBA00023239"/>
    </source>
</evidence>
<comment type="cofactor">
    <cofactor evidence="1 7 8">
        <name>pyridoxal 5'-phosphate</name>
        <dbReference type="ChEBI" id="CHEBI:597326"/>
    </cofactor>
</comment>
<dbReference type="InterPro" id="IPR010107">
    <property type="entry name" value="Glutamate_decarboxylase"/>
</dbReference>
<dbReference type="InterPro" id="IPR015424">
    <property type="entry name" value="PyrdxlP-dep_Trfase"/>
</dbReference>
<protein>
    <recommendedName>
        <fullName evidence="3 9">Glutamate decarboxylase</fullName>
        <ecNumber evidence="3 9">4.1.1.15</ecNumber>
    </recommendedName>
</protein>
<keyword evidence="5 8" id="KW-0456">Lyase</keyword>
<reference evidence="11 12" key="1">
    <citation type="journal article" date="2011" name="J. Gen. Appl. Microbiol.">
        <title>Draft genome sequencing of the enigmatic yeast Saitoella complicata.</title>
        <authorList>
            <person name="Nishida H."/>
            <person name="Hamamoto M."/>
            <person name="Sugiyama J."/>
        </authorList>
    </citation>
    <scope>NUCLEOTIDE SEQUENCE [LARGE SCALE GENOMIC DNA]</scope>
    <source>
        <strain evidence="11 12">NRRL Y-17804</strain>
    </source>
</reference>
<dbReference type="EC" id="4.1.1.15" evidence="3 9"/>
<comment type="catalytic activity">
    <reaction evidence="6 9">
        <text>L-glutamate + H(+) = 4-aminobutanoate + CO2</text>
        <dbReference type="Rhea" id="RHEA:17785"/>
        <dbReference type="ChEBI" id="CHEBI:15378"/>
        <dbReference type="ChEBI" id="CHEBI:16526"/>
        <dbReference type="ChEBI" id="CHEBI:29985"/>
        <dbReference type="ChEBI" id="CHEBI:59888"/>
        <dbReference type="EC" id="4.1.1.15"/>
    </reaction>
</comment>
<reference evidence="11 12" key="2">
    <citation type="journal article" date="2014" name="J. Gen. Appl. Microbiol.">
        <title>The early diverging ascomycetous budding yeast Saitoella complicata has three histone deacetylases belonging to the Clr6, Hos2, and Rpd3 lineages.</title>
        <authorList>
            <person name="Nishida H."/>
            <person name="Matsumoto T."/>
            <person name="Kondo S."/>
            <person name="Hamamoto M."/>
            <person name="Yoshikawa H."/>
        </authorList>
    </citation>
    <scope>NUCLEOTIDE SEQUENCE [LARGE SCALE GENOMIC DNA]</scope>
    <source>
        <strain evidence="11 12">NRRL Y-17804</strain>
    </source>
</reference>
<dbReference type="AlphaFoldDB" id="A0A0E9NJW5"/>
<evidence type="ECO:0000256" key="8">
    <source>
        <dbReference type="RuleBase" id="RU000382"/>
    </source>
</evidence>
<dbReference type="Pfam" id="PF00282">
    <property type="entry name" value="Pyridoxal_deC"/>
    <property type="match status" value="1"/>
</dbReference>
<dbReference type="Proteomes" id="UP000033140">
    <property type="component" value="Unassembled WGS sequence"/>
</dbReference>
<evidence type="ECO:0000256" key="6">
    <source>
        <dbReference type="ARBA" id="ARBA00048868"/>
    </source>
</evidence>
<dbReference type="FunFam" id="4.10.280.50:FF:000001">
    <property type="entry name" value="Glutamate decarboxylase"/>
    <property type="match status" value="1"/>
</dbReference>
<dbReference type="GO" id="GO:0006538">
    <property type="term" value="P:L-glutamate catabolic process"/>
    <property type="evidence" value="ECO:0007669"/>
    <property type="project" value="TreeGrafter"/>
</dbReference>
<reference evidence="11 12" key="3">
    <citation type="journal article" date="2015" name="Genome Announc.">
        <title>Draft Genome Sequence of the Archiascomycetous Yeast Saitoella complicata.</title>
        <authorList>
            <person name="Yamauchi K."/>
            <person name="Kondo S."/>
            <person name="Hamamoto M."/>
            <person name="Takahashi Y."/>
            <person name="Ogura Y."/>
            <person name="Hayashi T."/>
            <person name="Nishida H."/>
        </authorList>
    </citation>
    <scope>NUCLEOTIDE SEQUENCE [LARGE SCALE GENOMIC DNA]</scope>
    <source>
        <strain evidence="11 12">NRRL Y-17804</strain>
    </source>
</reference>
<dbReference type="PANTHER" id="PTHR43321">
    <property type="entry name" value="GLUTAMATE DECARBOXYLASE"/>
    <property type="match status" value="1"/>
</dbReference>
<keyword evidence="4 7" id="KW-0663">Pyridoxal phosphate</keyword>
<keyword evidence="12" id="KW-1185">Reference proteome</keyword>
<dbReference type="InterPro" id="IPR015421">
    <property type="entry name" value="PyrdxlP-dep_Trfase_major"/>
</dbReference>
<evidence type="ECO:0000256" key="9">
    <source>
        <dbReference type="RuleBase" id="RU361171"/>
    </source>
</evidence>
<feature type="compositionally biased region" description="Basic residues" evidence="10">
    <location>
        <begin position="544"/>
        <end position="561"/>
    </location>
</feature>
<evidence type="ECO:0000313" key="12">
    <source>
        <dbReference type="Proteomes" id="UP000033140"/>
    </source>
</evidence>
<keyword evidence="9" id="KW-0210">Decarboxylase</keyword>
<dbReference type="GO" id="GO:0004351">
    <property type="term" value="F:glutamate decarboxylase activity"/>
    <property type="evidence" value="ECO:0007669"/>
    <property type="project" value="UniProtKB-EC"/>
</dbReference>
<dbReference type="SUPFAM" id="SSF53383">
    <property type="entry name" value="PLP-dependent transferases"/>
    <property type="match status" value="1"/>
</dbReference>
<evidence type="ECO:0000256" key="4">
    <source>
        <dbReference type="ARBA" id="ARBA00022898"/>
    </source>
</evidence>
<dbReference type="Gene3D" id="4.10.280.50">
    <property type="match status" value="1"/>
</dbReference>
<dbReference type="FunFam" id="3.40.640.10:FF:000017">
    <property type="entry name" value="Glutamate decarboxylase"/>
    <property type="match status" value="1"/>
</dbReference>
<comment type="caution">
    <text evidence="11">The sequence shown here is derived from an EMBL/GenBank/DDBJ whole genome shotgun (WGS) entry which is preliminary data.</text>
</comment>
<dbReference type="EMBL" id="BACD03000030">
    <property type="protein sequence ID" value="GAO50172.1"/>
    <property type="molecule type" value="Genomic_DNA"/>
</dbReference>
<feature type="region of interest" description="Disordered" evidence="10">
    <location>
        <begin position="539"/>
        <end position="576"/>
    </location>
</feature>
<feature type="modified residue" description="N6-(pyridoxal phosphate)lysine" evidence="7">
    <location>
        <position position="357"/>
    </location>
</feature>
<evidence type="ECO:0000256" key="2">
    <source>
        <dbReference type="ARBA" id="ARBA00009533"/>
    </source>
</evidence>
<evidence type="ECO:0000256" key="10">
    <source>
        <dbReference type="SAM" id="MobiDB-lite"/>
    </source>
</evidence>
<evidence type="ECO:0000313" key="11">
    <source>
        <dbReference type="EMBL" id="GAO50172.1"/>
    </source>
</evidence>
<dbReference type="GO" id="GO:0005829">
    <property type="term" value="C:cytosol"/>
    <property type="evidence" value="ECO:0007669"/>
    <property type="project" value="TreeGrafter"/>
</dbReference>
<dbReference type="InterPro" id="IPR002129">
    <property type="entry name" value="PyrdxlP-dep_de-COase"/>
</dbReference>